<name>A0A316YVR0_9BASI</name>
<dbReference type="OrthoDB" id="3364966at2759"/>
<dbReference type="PANTHER" id="PTHR43220:SF18">
    <property type="entry name" value="TRANSMEMBRANE PROTEIN 41B"/>
    <property type="match status" value="1"/>
</dbReference>
<evidence type="ECO:0000256" key="7">
    <source>
        <dbReference type="SAM" id="Phobius"/>
    </source>
</evidence>
<feature type="compositionally biased region" description="Acidic residues" evidence="6">
    <location>
        <begin position="455"/>
        <end position="465"/>
    </location>
</feature>
<feature type="transmembrane region" description="Helical" evidence="7">
    <location>
        <begin position="208"/>
        <end position="234"/>
    </location>
</feature>
<accession>A0A316YVR0</accession>
<feature type="compositionally biased region" description="Acidic residues" evidence="6">
    <location>
        <begin position="392"/>
        <end position="406"/>
    </location>
</feature>
<evidence type="ECO:0000313" key="9">
    <source>
        <dbReference type="EMBL" id="PWN93359.1"/>
    </source>
</evidence>
<evidence type="ECO:0000256" key="3">
    <source>
        <dbReference type="ARBA" id="ARBA00022989"/>
    </source>
</evidence>
<comment type="subcellular location">
    <subcellularLocation>
        <location evidence="1">Membrane</location>
        <topology evidence="1">Multi-pass membrane protein</topology>
    </subcellularLocation>
</comment>
<feature type="compositionally biased region" description="Polar residues" evidence="6">
    <location>
        <begin position="1"/>
        <end position="15"/>
    </location>
</feature>
<feature type="region of interest" description="Disordered" evidence="6">
    <location>
        <begin position="366"/>
        <end position="437"/>
    </location>
</feature>
<dbReference type="InterPro" id="IPR045014">
    <property type="entry name" value="TM41A/B"/>
</dbReference>
<feature type="transmembrane region" description="Helical" evidence="7">
    <location>
        <begin position="119"/>
        <end position="142"/>
    </location>
</feature>
<evidence type="ECO:0000256" key="6">
    <source>
        <dbReference type="SAM" id="MobiDB-lite"/>
    </source>
</evidence>
<feature type="transmembrane region" description="Helical" evidence="7">
    <location>
        <begin position="176"/>
        <end position="196"/>
    </location>
</feature>
<dbReference type="InParanoid" id="A0A316YVR0"/>
<evidence type="ECO:0000256" key="5">
    <source>
        <dbReference type="ARBA" id="ARBA00025797"/>
    </source>
</evidence>
<sequence length="533" mass="58089">MTPHTTARPSNSAGNTTTTTTTTTKPKTAKTTVAAASQPTVAAEADNTDAESVHSRHALQVFKSNKAANGSQSSIAMPREGEGDVEESLDEEAREARASAKAAEDASFRSFRNRTLLRAGLNFGALFVVCALLLFLTLWFVLPPIDDEDRSKLKIPRSFEQLKALNAVLQGYKDEYFARVMFCWIVIYMFLQAFSVPGSMYMSIIAGAMWGVPLALPIVCASVATGATICYLISQQLGAVLVAMPKWKARVDAWGEVLARHNDNMLSYMIVIRMMPLPPHNVVNILAPHLGIGIGLFWVSTFFGIFAVSVIHVTIGEKLDQMTSADDFHLVSVRNFLLLAGVCLAVMIPVFVKRYSAVASEGLEEAEGSGAVRLPGPEGEWARTRGRRSGEEGDDAFDDDDEEHEDELPRVNLRGASRAGGYRVDEEDEDGQDEEGRRAAYVARAWRGVEMDADADVYDNDDDDDNAHSPSSPHLSGFEDRREERLSGRRGGKAHRVLGIRGNGANLQPQSEQGYLGRLTGWVGGAFGSGQRS</sequence>
<keyword evidence="4 7" id="KW-0472">Membrane</keyword>
<dbReference type="EMBL" id="KZ819634">
    <property type="protein sequence ID" value="PWN93359.1"/>
    <property type="molecule type" value="Genomic_DNA"/>
</dbReference>
<dbReference type="Pfam" id="PF09335">
    <property type="entry name" value="VTT_dom"/>
    <property type="match status" value="1"/>
</dbReference>
<dbReference type="InterPro" id="IPR032816">
    <property type="entry name" value="VTT_dom"/>
</dbReference>
<feature type="domain" description="VTT" evidence="8">
    <location>
        <begin position="196"/>
        <end position="317"/>
    </location>
</feature>
<feature type="region of interest" description="Disordered" evidence="6">
    <location>
        <begin position="455"/>
        <end position="511"/>
    </location>
</feature>
<dbReference type="GO" id="GO:0000045">
    <property type="term" value="P:autophagosome assembly"/>
    <property type="evidence" value="ECO:0007669"/>
    <property type="project" value="TreeGrafter"/>
</dbReference>
<dbReference type="STRING" id="215250.A0A316YVR0"/>
<keyword evidence="10" id="KW-1185">Reference proteome</keyword>
<evidence type="ECO:0000259" key="8">
    <source>
        <dbReference type="Pfam" id="PF09335"/>
    </source>
</evidence>
<reference evidence="9 10" key="1">
    <citation type="journal article" date="2018" name="Mol. Biol. Evol.">
        <title>Broad Genomic Sampling Reveals a Smut Pathogenic Ancestry of the Fungal Clade Ustilaginomycotina.</title>
        <authorList>
            <person name="Kijpornyongpan T."/>
            <person name="Mondo S.J."/>
            <person name="Barry K."/>
            <person name="Sandor L."/>
            <person name="Lee J."/>
            <person name="Lipzen A."/>
            <person name="Pangilinan J."/>
            <person name="LaButti K."/>
            <person name="Hainaut M."/>
            <person name="Henrissat B."/>
            <person name="Grigoriev I.V."/>
            <person name="Spatafora J.W."/>
            <person name="Aime M.C."/>
        </authorList>
    </citation>
    <scope>NUCLEOTIDE SEQUENCE [LARGE SCALE GENOMIC DNA]</scope>
    <source>
        <strain evidence="9 10">MCA 4198</strain>
    </source>
</reference>
<gene>
    <name evidence="9" type="ORF">FA10DRAFT_283010</name>
</gene>
<dbReference type="PANTHER" id="PTHR43220">
    <property type="match status" value="1"/>
</dbReference>
<organism evidence="9 10">
    <name type="scientific">Acaromyces ingoldii</name>
    <dbReference type="NCBI Taxonomy" id="215250"/>
    <lineage>
        <taxon>Eukaryota</taxon>
        <taxon>Fungi</taxon>
        <taxon>Dikarya</taxon>
        <taxon>Basidiomycota</taxon>
        <taxon>Ustilaginomycotina</taxon>
        <taxon>Exobasidiomycetes</taxon>
        <taxon>Exobasidiales</taxon>
        <taxon>Cryptobasidiaceae</taxon>
        <taxon>Acaromyces</taxon>
    </lineage>
</organism>
<evidence type="ECO:0000256" key="4">
    <source>
        <dbReference type="ARBA" id="ARBA00023136"/>
    </source>
</evidence>
<feature type="transmembrane region" description="Helical" evidence="7">
    <location>
        <begin position="336"/>
        <end position="352"/>
    </location>
</feature>
<feature type="compositionally biased region" description="Polar residues" evidence="6">
    <location>
        <begin position="62"/>
        <end position="75"/>
    </location>
</feature>
<keyword evidence="3 7" id="KW-1133">Transmembrane helix</keyword>
<feature type="compositionally biased region" description="Low complexity" evidence="6">
    <location>
        <begin position="16"/>
        <end position="36"/>
    </location>
</feature>
<comment type="similarity">
    <text evidence="5">Belongs to the TMEM41 family.</text>
</comment>
<dbReference type="Proteomes" id="UP000245768">
    <property type="component" value="Unassembled WGS sequence"/>
</dbReference>
<feature type="compositionally biased region" description="Acidic residues" evidence="6">
    <location>
        <begin position="83"/>
        <end position="93"/>
    </location>
</feature>
<feature type="region of interest" description="Disordered" evidence="6">
    <location>
        <begin position="1"/>
        <end position="96"/>
    </location>
</feature>
<evidence type="ECO:0000256" key="1">
    <source>
        <dbReference type="ARBA" id="ARBA00004141"/>
    </source>
</evidence>
<evidence type="ECO:0000256" key="2">
    <source>
        <dbReference type="ARBA" id="ARBA00022692"/>
    </source>
</evidence>
<proteinExistence type="inferred from homology"/>
<feature type="compositionally biased region" description="Basic and acidic residues" evidence="6">
    <location>
        <begin position="477"/>
        <end position="487"/>
    </location>
</feature>
<feature type="transmembrane region" description="Helical" evidence="7">
    <location>
        <begin position="290"/>
        <end position="315"/>
    </location>
</feature>
<evidence type="ECO:0000313" key="10">
    <source>
        <dbReference type="Proteomes" id="UP000245768"/>
    </source>
</evidence>
<feature type="compositionally biased region" description="Basic and acidic residues" evidence="6">
    <location>
        <begin position="380"/>
        <end position="391"/>
    </location>
</feature>
<dbReference type="GeneID" id="37045725"/>
<dbReference type="GO" id="GO:0005789">
    <property type="term" value="C:endoplasmic reticulum membrane"/>
    <property type="evidence" value="ECO:0007669"/>
    <property type="project" value="TreeGrafter"/>
</dbReference>
<keyword evidence="2 7" id="KW-0812">Transmembrane</keyword>
<dbReference type="RefSeq" id="XP_025380557.1">
    <property type="nucleotide sequence ID" value="XM_025523809.1"/>
</dbReference>
<protein>
    <recommendedName>
        <fullName evidence="8">VTT domain-containing protein</fullName>
    </recommendedName>
</protein>
<feature type="compositionally biased region" description="Basic residues" evidence="6">
    <location>
        <begin position="488"/>
        <end position="498"/>
    </location>
</feature>
<dbReference type="AlphaFoldDB" id="A0A316YVR0"/>